<feature type="transmembrane region" description="Helical" evidence="1">
    <location>
        <begin position="362"/>
        <end position="391"/>
    </location>
</feature>
<protein>
    <recommendedName>
        <fullName evidence="4">DUF385 domain-containing protein</fullName>
    </recommendedName>
</protein>
<proteinExistence type="predicted"/>
<dbReference type="AlphaFoldDB" id="A0A171CQH4"/>
<evidence type="ECO:0000313" key="2">
    <source>
        <dbReference type="EMBL" id="GAT67067.1"/>
    </source>
</evidence>
<accession>A0A171CQH4</accession>
<feature type="transmembrane region" description="Helical" evidence="1">
    <location>
        <begin position="297"/>
        <end position="317"/>
    </location>
</feature>
<keyword evidence="1" id="KW-1133">Transmembrane helix</keyword>
<sequence length="407" mass="42274">MVMHRPPAADGSYALPRSDGLPRAADAGAALPATGIPAAGPPSRGPLRTAQNRLVNPFVRRLLRSPLHDLLSASVALVTVKGRMTGREVTVPADYVERDGELLLVSRRSRTWWRNLSGPGSAPVRVRLRGREWEGAASVSSDARRVAETLLEMAAAPGRPTGAARPAWARDGVAIRIRLERPVPGGPGAQDAQDAQGLWRRWFLATLTGEIAGFTLPAVVAALVIDSARLGPLAQVFLLILAGAGEGVLLGLGQAYALRGALPSVPTRAWVRATATGAAVAWAIGAVPVLLGEGMQAVPWPLLAVMGLALLVSMGLFQWGVLRGRVTGAWRWIAASTGGWCLGLAAFGLVTTPLWQPGQPPALVALIGLLGAVVMAAAVAAVTGTALVALVRTGPRSQRRGTAGPTE</sequence>
<keyword evidence="3" id="KW-1185">Reference proteome</keyword>
<dbReference type="InterPro" id="IPR012349">
    <property type="entry name" value="Split_barrel_FMN-bd"/>
</dbReference>
<dbReference type="RefSeq" id="WP_084008311.1">
    <property type="nucleotide sequence ID" value="NZ_BDCX01000006.1"/>
</dbReference>
<evidence type="ECO:0000256" key="1">
    <source>
        <dbReference type="SAM" id="Phobius"/>
    </source>
</evidence>
<dbReference type="Proteomes" id="UP000077701">
    <property type="component" value="Unassembled WGS sequence"/>
</dbReference>
<name>A0A171CQH4_9ACTN</name>
<feature type="transmembrane region" description="Helical" evidence="1">
    <location>
        <begin position="270"/>
        <end position="291"/>
    </location>
</feature>
<feature type="transmembrane region" description="Helical" evidence="1">
    <location>
        <begin position="329"/>
        <end position="350"/>
    </location>
</feature>
<reference evidence="2 3" key="1">
    <citation type="journal article" date="2016" name="Genome Announc.">
        <title>Draft Genome Sequence of Planomonospora sphaerica JCM9374, a Rare Actinomycete.</title>
        <authorList>
            <person name="Dohra H."/>
            <person name="Suzuki T."/>
            <person name="Inoue Y."/>
            <person name="Kodani S."/>
        </authorList>
    </citation>
    <scope>NUCLEOTIDE SEQUENCE [LARGE SCALE GENOMIC DNA]</scope>
    <source>
        <strain evidence="2 3">JCM 9374</strain>
    </source>
</reference>
<feature type="transmembrane region" description="Helical" evidence="1">
    <location>
        <begin position="202"/>
        <end position="225"/>
    </location>
</feature>
<comment type="caution">
    <text evidence="2">The sequence shown here is derived from an EMBL/GenBank/DDBJ whole genome shotgun (WGS) entry which is preliminary data.</text>
</comment>
<evidence type="ECO:0008006" key="4">
    <source>
        <dbReference type="Google" id="ProtNLM"/>
    </source>
</evidence>
<dbReference type="STRING" id="161355.PS9374_02720"/>
<keyword evidence="1" id="KW-0472">Membrane</keyword>
<gene>
    <name evidence="2" type="ORF">PS9374_02720</name>
</gene>
<dbReference type="OrthoDB" id="7188487at2"/>
<keyword evidence="1" id="KW-0812">Transmembrane</keyword>
<reference evidence="3" key="2">
    <citation type="submission" date="2016-04" db="EMBL/GenBank/DDBJ databases">
        <title>Planomonospora sphaerica JCM9374 whole genome shotgun sequence.</title>
        <authorList>
            <person name="Suzuki T."/>
            <person name="Dohra H."/>
            <person name="Kodani S."/>
        </authorList>
    </citation>
    <scope>NUCLEOTIDE SEQUENCE [LARGE SCALE GENOMIC DNA]</scope>
    <source>
        <strain evidence="3">JCM 9374</strain>
    </source>
</reference>
<feature type="transmembrane region" description="Helical" evidence="1">
    <location>
        <begin position="237"/>
        <end position="258"/>
    </location>
</feature>
<evidence type="ECO:0000313" key="3">
    <source>
        <dbReference type="Proteomes" id="UP000077701"/>
    </source>
</evidence>
<dbReference type="Gene3D" id="2.30.110.10">
    <property type="entry name" value="Electron Transport, Fmn-binding Protein, Chain A"/>
    <property type="match status" value="1"/>
</dbReference>
<organism evidence="2 3">
    <name type="scientific">Planomonospora sphaerica</name>
    <dbReference type="NCBI Taxonomy" id="161355"/>
    <lineage>
        <taxon>Bacteria</taxon>
        <taxon>Bacillati</taxon>
        <taxon>Actinomycetota</taxon>
        <taxon>Actinomycetes</taxon>
        <taxon>Streptosporangiales</taxon>
        <taxon>Streptosporangiaceae</taxon>
        <taxon>Planomonospora</taxon>
    </lineage>
</organism>
<dbReference type="EMBL" id="BDCX01000006">
    <property type="protein sequence ID" value="GAT67067.1"/>
    <property type="molecule type" value="Genomic_DNA"/>
</dbReference>